<dbReference type="SUPFAM" id="SSF51556">
    <property type="entry name" value="Metallo-dependent hydrolases"/>
    <property type="match status" value="1"/>
</dbReference>
<accession>A0AAT9GIW6</accession>
<proteinExistence type="predicted"/>
<sequence length="376" mass="42049">MSQSYQKLHQRSIVIDTHNDFPTQAADKGVLFDQNLKGKTHSDLLRMKEGGMDIQVFSIFCDGGFGKGAAYKRANQEIDSVYAWVTRNPSAMMLVKNPADLQRAVKDKKLGAMMGVEGGHMIEDDLQKLDQLFERGVRYMTLTWNNSTSWATSAADEVKDTIPMEKRGLTALGKQIVQRMNQLGMIVDVSHVGERTFWDAIATTTKPVIASHSCVHAICPVSRNLKDDQLKAIAKNKGVVHLNFYSGFLDSGFNARNNAFLQAHKAERDSLRKINPEPYYASQVLFEKYPDEVKSLRPPLSLLLDHLDYIVQLIGVDHVGLGSDFDGISSSPQQLDDVTGLPLITKALMERGYKKREIQKILGGNFIRVFKANMKS</sequence>
<dbReference type="Gene3D" id="3.20.20.140">
    <property type="entry name" value="Metal-dependent hydrolases"/>
    <property type="match status" value="1"/>
</dbReference>
<dbReference type="GO" id="GO:0070573">
    <property type="term" value="F:metallodipeptidase activity"/>
    <property type="evidence" value="ECO:0007669"/>
    <property type="project" value="InterPro"/>
</dbReference>
<organism evidence="1">
    <name type="scientific">Sediminibacterium sp. KACHI17</name>
    <dbReference type="NCBI Taxonomy" id="1751071"/>
    <lineage>
        <taxon>Bacteria</taxon>
        <taxon>Pseudomonadati</taxon>
        <taxon>Bacteroidota</taxon>
        <taxon>Chitinophagia</taxon>
        <taxon>Chitinophagales</taxon>
        <taxon>Chitinophagaceae</taxon>
        <taxon>Sediminibacterium</taxon>
    </lineage>
</organism>
<name>A0AAT9GIW6_9BACT</name>
<evidence type="ECO:0000313" key="1">
    <source>
        <dbReference type="EMBL" id="BFG70641.1"/>
    </source>
</evidence>
<dbReference type="GO" id="GO:0006508">
    <property type="term" value="P:proteolysis"/>
    <property type="evidence" value="ECO:0007669"/>
    <property type="project" value="InterPro"/>
</dbReference>
<dbReference type="PANTHER" id="PTHR10443:SF12">
    <property type="entry name" value="DIPEPTIDASE"/>
    <property type="match status" value="1"/>
</dbReference>
<dbReference type="CDD" id="cd01301">
    <property type="entry name" value="rDP_like"/>
    <property type="match status" value="1"/>
</dbReference>
<dbReference type="EMBL" id="AP029612">
    <property type="protein sequence ID" value="BFG70641.1"/>
    <property type="molecule type" value="Genomic_DNA"/>
</dbReference>
<dbReference type="AlphaFoldDB" id="A0AAT9GIW6"/>
<dbReference type="PANTHER" id="PTHR10443">
    <property type="entry name" value="MICROSOMAL DIPEPTIDASE"/>
    <property type="match status" value="1"/>
</dbReference>
<dbReference type="PROSITE" id="PS51365">
    <property type="entry name" value="RENAL_DIPEPTIDASE_2"/>
    <property type="match status" value="1"/>
</dbReference>
<protein>
    <submittedName>
        <fullName evidence="1">Dipeptidase</fullName>
    </submittedName>
</protein>
<gene>
    <name evidence="1" type="ORF">KACHI17_15220</name>
</gene>
<dbReference type="InterPro" id="IPR008257">
    <property type="entry name" value="Pept_M19"/>
</dbReference>
<dbReference type="InterPro" id="IPR032466">
    <property type="entry name" value="Metal_Hydrolase"/>
</dbReference>
<reference evidence="1" key="1">
    <citation type="submission" date="2024-02" db="EMBL/GenBank/DDBJ databases">
        <title>Sediminibacterium planktonica sp. nov. and Sediminibacterium longus sp. nov., isolated from surface lake and river water.</title>
        <authorList>
            <person name="Watanabe K."/>
            <person name="Takemine S."/>
            <person name="Ishii Y."/>
            <person name="Ogata Y."/>
            <person name="Shindo C."/>
            <person name="Suda W."/>
        </authorList>
    </citation>
    <scope>NUCLEOTIDE SEQUENCE</scope>
    <source>
        <strain evidence="1">KACHI17</strain>
    </source>
</reference>
<dbReference type="Pfam" id="PF01244">
    <property type="entry name" value="Peptidase_M19"/>
    <property type="match status" value="1"/>
</dbReference>